<organism evidence="1 2">
    <name type="scientific">Candidatus Sulfuritelmatomonas gaucii</name>
    <dbReference type="NCBI Taxonomy" id="2043161"/>
    <lineage>
        <taxon>Bacteria</taxon>
        <taxon>Pseudomonadati</taxon>
        <taxon>Acidobacteriota</taxon>
        <taxon>Terriglobia</taxon>
        <taxon>Terriglobales</taxon>
        <taxon>Acidobacteriaceae</taxon>
        <taxon>Candidatus Sulfuritelmatomonas</taxon>
    </lineage>
</organism>
<name>A0A2N9M6Y0_9BACT</name>
<dbReference type="Proteomes" id="UP000239735">
    <property type="component" value="Unassembled WGS sequence"/>
</dbReference>
<proteinExistence type="predicted"/>
<reference evidence="2" key="1">
    <citation type="submission" date="2018-02" db="EMBL/GenBank/DDBJ databases">
        <authorList>
            <person name="Hausmann B."/>
        </authorList>
    </citation>
    <scope>NUCLEOTIDE SEQUENCE [LARGE SCALE GENOMIC DNA]</scope>
    <source>
        <strain evidence="2">Peat soil MAG SbA5</strain>
    </source>
</reference>
<protein>
    <submittedName>
        <fullName evidence="1">Uncharacterized protein</fullName>
    </submittedName>
</protein>
<dbReference type="AlphaFoldDB" id="A0A2N9M6Y0"/>
<gene>
    <name evidence="1" type="ORF">SBA5_840002</name>
</gene>
<sequence>MQFMIDLLERQEKEKRDASFLIPKA</sequence>
<accession>A0A2N9M6Y0</accession>
<evidence type="ECO:0000313" key="1">
    <source>
        <dbReference type="EMBL" id="SPE31205.1"/>
    </source>
</evidence>
<dbReference type="EMBL" id="OKRB01000146">
    <property type="protein sequence ID" value="SPE31205.1"/>
    <property type="molecule type" value="Genomic_DNA"/>
</dbReference>
<evidence type="ECO:0000313" key="2">
    <source>
        <dbReference type="Proteomes" id="UP000239735"/>
    </source>
</evidence>